<dbReference type="AlphaFoldDB" id="A0A0F4LY37"/>
<evidence type="ECO:0000313" key="14">
    <source>
        <dbReference type="Proteomes" id="UP000033558"/>
    </source>
</evidence>
<dbReference type="SFLD" id="SFLDG01017">
    <property type="entry name" value="Polyprenyl_Transferase_Like"/>
    <property type="match status" value="1"/>
</dbReference>
<dbReference type="SUPFAM" id="SSF48576">
    <property type="entry name" value="Terpenoid synthases"/>
    <property type="match status" value="1"/>
</dbReference>
<protein>
    <recommendedName>
        <fullName evidence="4">Farnesyl diphosphate synthase</fullName>
        <ecNumber evidence="3">2.5.1.10</ecNumber>
    </recommendedName>
    <alternativeName>
        <fullName evidence="10">(2E,6E)-farnesyl diphosphate synthase</fullName>
    </alternativeName>
    <alternativeName>
        <fullName evidence="9">Geranyltranstransferase</fullName>
    </alternativeName>
</protein>
<evidence type="ECO:0000256" key="12">
    <source>
        <dbReference type="RuleBase" id="RU004466"/>
    </source>
</evidence>
<dbReference type="OrthoDB" id="9805316at2"/>
<dbReference type="GO" id="GO:0005737">
    <property type="term" value="C:cytoplasm"/>
    <property type="evidence" value="ECO:0007669"/>
    <property type="project" value="UniProtKB-ARBA"/>
</dbReference>
<dbReference type="CDD" id="cd00685">
    <property type="entry name" value="Trans_IPPS_HT"/>
    <property type="match status" value="1"/>
</dbReference>
<comment type="cofactor">
    <cofactor evidence="1">
        <name>Mg(2+)</name>
        <dbReference type="ChEBI" id="CHEBI:18420"/>
    </cofactor>
</comment>
<dbReference type="Gene3D" id="1.10.600.10">
    <property type="entry name" value="Farnesyl Diphosphate Synthase"/>
    <property type="match status" value="1"/>
</dbReference>
<dbReference type="EC" id="2.5.1.10" evidence="3"/>
<dbReference type="Proteomes" id="UP000033558">
    <property type="component" value="Unassembled WGS sequence"/>
</dbReference>
<dbReference type="PROSITE" id="PS00444">
    <property type="entry name" value="POLYPRENYL_SYNTHASE_2"/>
    <property type="match status" value="1"/>
</dbReference>
<comment type="caution">
    <text evidence="13">The sequence shown here is derived from an EMBL/GenBank/DDBJ whole genome shotgun (WGS) entry which is preliminary data.</text>
</comment>
<evidence type="ECO:0000256" key="4">
    <source>
        <dbReference type="ARBA" id="ARBA00015100"/>
    </source>
</evidence>
<evidence type="ECO:0000256" key="10">
    <source>
        <dbReference type="ARBA" id="ARBA00032873"/>
    </source>
</evidence>
<dbReference type="SFLD" id="SFLDS00005">
    <property type="entry name" value="Isoprenoid_Synthase_Type_I"/>
    <property type="match status" value="1"/>
</dbReference>
<dbReference type="Pfam" id="PF00348">
    <property type="entry name" value="polyprenyl_synt"/>
    <property type="match status" value="1"/>
</dbReference>
<comment type="catalytic activity">
    <reaction evidence="11">
        <text>isopentenyl diphosphate + (2E)-geranyl diphosphate = (2E,6E)-farnesyl diphosphate + diphosphate</text>
        <dbReference type="Rhea" id="RHEA:19361"/>
        <dbReference type="ChEBI" id="CHEBI:33019"/>
        <dbReference type="ChEBI" id="CHEBI:58057"/>
        <dbReference type="ChEBI" id="CHEBI:128769"/>
        <dbReference type="ChEBI" id="CHEBI:175763"/>
        <dbReference type="EC" id="2.5.1.10"/>
    </reaction>
</comment>
<evidence type="ECO:0000256" key="2">
    <source>
        <dbReference type="ARBA" id="ARBA00006706"/>
    </source>
</evidence>
<name>A0A0F4LY37_9LACO</name>
<evidence type="ECO:0000256" key="9">
    <source>
        <dbReference type="ARBA" id="ARBA00032380"/>
    </source>
</evidence>
<comment type="similarity">
    <text evidence="2 12">Belongs to the FPP/GGPP synthase family.</text>
</comment>
<keyword evidence="7" id="KW-0460">Magnesium</keyword>
<dbReference type="EMBL" id="JXJQ01000006">
    <property type="protein sequence ID" value="KJY62451.1"/>
    <property type="molecule type" value="Genomic_DNA"/>
</dbReference>
<dbReference type="HOGENOM" id="CLU_014015_0_1_9"/>
<evidence type="ECO:0000313" key="13">
    <source>
        <dbReference type="EMBL" id="KJY62451.1"/>
    </source>
</evidence>
<evidence type="ECO:0000256" key="3">
    <source>
        <dbReference type="ARBA" id="ARBA00012439"/>
    </source>
</evidence>
<dbReference type="InterPro" id="IPR008949">
    <property type="entry name" value="Isoprenoid_synthase_dom_sf"/>
</dbReference>
<dbReference type="STRING" id="1218492.JG30_06660"/>
<organism evidence="13 14">
    <name type="scientific">Bombilactobacillus mellifer</name>
    <dbReference type="NCBI Taxonomy" id="1218492"/>
    <lineage>
        <taxon>Bacteria</taxon>
        <taxon>Bacillati</taxon>
        <taxon>Bacillota</taxon>
        <taxon>Bacilli</taxon>
        <taxon>Lactobacillales</taxon>
        <taxon>Lactobacillaceae</taxon>
        <taxon>Bombilactobacillus</taxon>
    </lineage>
</organism>
<dbReference type="GO" id="GO:0004337">
    <property type="term" value="F:(2E,6E)-farnesyl diphosphate synthase activity"/>
    <property type="evidence" value="ECO:0007669"/>
    <property type="project" value="UniProtKB-EC"/>
</dbReference>
<gene>
    <name evidence="13" type="ORF">JG30_06660</name>
</gene>
<dbReference type="InterPro" id="IPR033749">
    <property type="entry name" value="Polyprenyl_synt_CS"/>
</dbReference>
<dbReference type="InterPro" id="IPR000092">
    <property type="entry name" value="Polyprenyl_synt"/>
</dbReference>
<dbReference type="GO" id="GO:0046872">
    <property type="term" value="F:metal ion binding"/>
    <property type="evidence" value="ECO:0007669"/>
    <property type="project" value="UniProtKB-KW"/>
</dbReference>
<evidence type="ECO:0000256" key="8">
    <source>
        <dbReference type="ARBA" id="ARBA00023229"/>
    </source>
</evidence>
<dbReference type="InterPro" id="IPR053378">
    <property type="entry name" value="Prenyl_diphosphate_synthase"/>
</dbReference>
<dbReference type="FunFam" id="1.10.600.10:FF:000001">
    <property type="entry name" value="Geranylgeranyl diphosphate synthase"/>
    <property type="match status" value="1"/>
</dbReference>
<proteinExistence type="inferred from homology"/>
<dbReference type="GO" id="GO:0016114">
    <property type="term" value="P:terpenoid biosynthetic process"/>
    <property type="evidence" value="ECO:0007669"/>
    <property type="project" value="UniProtKB-ARBA"/>
</dbReference>
<evidence type="ECO:0000256" key="11">
    <source>
        <dbReference type="ARBA" id="ARBA00049399"/>
    </source>
</evidence>
<keyword evidence="5 12" id="KW-0808">Transferase</keyword>
<reference evidence="13 14" key="1">
    <citation type="submission" date="2015-01" db="EMBL/GenBank/DDBJ databases">
        <title>Comparative genomics of the lactic acid bacteria isolated from the honey bee gut.</title>
        <authorList>
            <person name="Ellegaard K.M."/>
            <person name="Tamarit D."/>
            <person name="Javelind E."/>
            <person name="Olofsson T."/>
            <person name="Andersson S.G."/>
            <person name="Vasquez A."/>
        </authorList>
    </citation>
    <scope>NUCLEOTIDE SEQUENCE [LARGE SCALE GENOMIC DNA]</scope>
    <source>
        <strain evidence="13 14">Bin4</strain>
    </source>
</reference>
<keyword evidence="14" id="KW-1185">Reference proteome</keyword>
<evidence type="ECO:0000256" key="1">
    <source>
        <dbReference type="ARBA" id="ARBA00001946"/>
    </source>
</evidence>
<dbReference type="PATRIC" id="fig|1218492.5.peg.802"/>
<accession>A0A0F4LY37</accession>
<keyword evidence="6" id="KW-0479">Metal-binding</keyword>
<keyword evidence="8" id="KW-0414">Isoprene biosynthesis</keyword>
<evidence type="ECO:0000256" key="6">
    <source>
        <dbReference type="ARBA" id="ARBA00022723"/>
    </source>
</evidence>
<dbReference type="PANTHER" id="PTHR43281:SF1">
    <property type="entry name" value="FARNESYL DIPHOSPHATE SYNTHASE"/>
    <property type="match status" value="1"/>
</dbReference>
<dbReference type="PROSITE" id="PS00723">
    <property type="entry name" value="POLYPRENYL_SYNTHASE_1"/>
    <property type="match status" value="1"/>
</dbReference>
<evidence type="ECO:0000256" key="7">
    <source>
        <dbReference type="ARBA" id="ARBA00022842"/>
    </source>
</evidence>
<evidence type="ECO:0000256" key="5">
    <source>
        <dbReference type="ARBA" id="ARBA00022679"/>
    </source>
</evidence>
<dbReference type="RefSeq" id="WP_046316165.1">
    <property type="nucleotide sequence ID" value="NZ_JBHSZT010000001.1"/>
</dbReference>
<dbReference type="PANTHER" id="PTHR43281">
    <property type="entry name" value="FARNESYL DIPHOSPHATE SYNTHASE"/>
    <property type="match status" value="1"/>
</dbReference>
<sequence length="295" mass="32245">MNQFQAFHQQYLAEFNHYLDEHLRQEIKQPELQAGMLYSVEAGGKRLRPFLLLAALKTCAPQVNPRDYFRVAGAIELLHTYSLIHDDLPEMDNDDYRRGHLTNHKKFTVGRAVLAGDGLLTHAFSWLATTKLTAALQVKLIQILAQAAGPQQMVAGQMTDIVHAGDHLSVAQVEQLDAQKTGALITAAVLMGAYCGQASPQLRQQLQIYAQNFGLAFQIYDDLLDLRGNAKQLGKAVGKDQAAGKNTYPEVLGLKAARAQLTQALAAARAALALLPDSTVLLEDALAYFDLGAVQ</sequence>
<dbReference type="NCBIfam" id="NF045485">
    <property type="entry name" value="FPPsyn"/>
    <property type="match status" value="1"/>
</dbReference>